<dbReference type="AlphaFoldDB" id="A0A1I7NQF9"/>
<feature type="compositionally biased region" description="Polar residues" evidence="1">
    <location>
        <begin position="8"/>
        <end position="25"/>
    </location>
</feature>
<sequence length="197" mass="20872">MVDLIHVTTSLPGRATPLSTKQPTAQMRPLPPDVRTVKGQFARAVGSFVPKVTSAAFEKYGFHSAEILSSWETIVGADVARLTRPETIKWPRGARAPVDADDAGQSAGATLIVACDPAFALEVSYRHKEIIDRINRYFGYRAIGQLKVHQVPRVEKAASAPKPAQPKPPAESAAAAPGDIAAALEALGRSVAAASAR</sequence>
<organism evidence="2 3">
    <name type="scientific">Hyphomicrobium facile</name>
    <dbReference type="NCBI Taxonomy" id="51670"/>
    <lineage>
        <taxon>Bacteria</taxon>
        <taxon>Pseudomonadati</taxon>
        <taxon>Pseudomonadota</taxon>
        <taxon>Alphaproteobacteria</taxon>
        <taxon>Hyphomicrobiales</taxon>
        <taxon>Hyphomicrobiaceae</taxon>
        <taxon>Hyphomicrobium</taxon>
    </lineage>
</organism>
<feature type="region of interest" description="Disordered" evidence="1">
    <location>
        <begin position="8"/>
        <end position="30"/>
    </location>
</feature>
<name>A0A1I7NQF9_9HYPH</name>
<dbReference type="STRING" id="51670.SAMN04488557_2857"/>
<gene>
    <name evidence="2" type="ORF">SAMN04488557_2857</name>
</gene>
<protein>
    <recommendedName>
        <fullName evidence="4">DUF721 domain-containing protein</fullName>
    </recommendedName>
</protein>
<accession>A0A1I7NQF9</accession>
<dbReference type="EMBL" id="FPCH01000003">
    <property type="protein sequence ID" value="SFV36872.1"/>
    <property type="molecule type" value="Genomic_DNA"/>
</dbReference>
<proteinExistence type="predicted"/>
<dbReference type="Pfam" id="PF05258">
    <property type="entry name" value="DciA"/>
    <property type="match status" value="1"/>
</dbReference>
<evidence type="ECO:0000313" key="2">
    <source>
        <dbReference type="EMBL" id="SFV36872.1"/>
    </source>
</evidence>
<evidence type="ECO:0000256" key="1">
    <source>
        <dbReference type="SAM" id="MobiDB-lite"/>
    </source>
</evidence>
<keyword evidence="3" id="KW-1185">Reference proteome</keyword>
<dbReference type="Proteomes" id="UP000199423">
    <property type="component" value="Unassembled WGS sequence"/>
</dbReference>
<reference evidence="3" key="1">
    <citation type="submission" date="2016-10" db="EMBL/GenBank/DDBJ databases">
        <authorList>
            <person name="Varghese N."/>
            <person name="Submissions S."/>
        </authorList>
    </citation>
    <scope>NUCLEOTIDE SEQUENCE [LARGE SCALE GENOMIC DNA]</scope>
    <source>
        <strain evidence="3">DSM 1565</strain>
    </source>
</reference>
<dbReference type="InterPro" id="IPR007922">
    <property type="entry name" value="DciA-like"/>
</dbReference>
<evidence type="ECO:0008006" key="4">
    <source>
        <dbReference type="Google" id="ProtNLM"/>
    </source>
</evidence>
<evidence type="ECO:0000313" key="3">
    <source>
        <dbReference type="Proteomes" id="UP000199423"/>
    </source>
</evidence>
<feature type="region of interest" description="Disordered" evidence="1">
    <location>
        <begin position="154"/>
        <end position="175"/>
    </location>
</feature>